<evidence type="ECO:0000313" key="2">
    <source>
        <dbReference type="EMBL" id="KAH7312528.1"/>
    </source>
</evidence>
<accession>A0A8K0WP76</accession>
<proteinExistence type="predicted"/>
<sequence length="540" mass="59426">MIRAISYNMGGKEEHPLEHVPRAGKTPVAIFRCLTALSYLPSTSAQNNSATICSIESETDSLNRFGVSTWISRGSCVRAQPECTLVLDQIIDRLVGSRGGEYSGASSVLALLPTIGALLGAPTYEIWRLLTIVPLGGVISMGLSFGSAIMPIRVEDYEPAPNREVSTSSSFRLERRKGMSKEDQVRGTEELVTKLLDKLDRKLSQDKSIKARKLHIGLGLGCMFVLLMGAHTAMAIIEVGAVLSWWCWNPVWMHMWYFMVTAVAIAENWAQLPFEQQTKLYISDVPYNIKVTGGEDVTAELKAAGTLGSGAMTRDEEMAQNIGQVLSQLGTVKAGTVRITDSVIHTSPRNAILVMVSVIRESIGWKRSVLRIFIKCCSLGVFVMGTALFASAQLLSMLMAVMGLTILLAAVVFSRAIATLIIAAVDLYEPMVHVMVNSESEANQVIAKIMMLTSRDDSDRRQTRDIQVEIDGHVFANCRRVATRSKWYMTVLGIMGSPYDLAKVDRQSAARSQYRLRAMRSSPSTLQGSEHEYEQIELFA</sequence>
<feature type="transmembrane region" description="Helical" evidence="1">
    <location>
        <begin position="102"/>
        <end position="120"/>
    </location>
</feature>
<feature type="transmembrane region" description="Helical" evidence="1">
    <location>
        <begin position="251"/>
        <end position="270"/>
    </location>
</feature>
<keyword evidence="3" id="KW-1185">Reference proteome</keyword>
<feature type="transmembrane region" description="Helical" evidence="1">
    <location>
        <begin position="398"/>
        <end position="425"/>
    </location>
</feature>
<dbReference type="EMBL" id="JAGPNK010000010">
    <property type="protein sequence ID" value="KAH7312528.1"/>
    <property type="molecule type" value="Genomic_DNA"/>
</dbReference>
<dbReference type="Proteomes" id="UP000813444">
    <property type="component" value="Unassembled WGS sequence"/>
</dbReference>
<reference evidence="2" key="1">
    <citation type="journal article" date="2021" name="Nat. Commun.">
        <title>Genetic determinants of endophytism in the Arabidopsis root mycobiome.</title>
        <authorList>
            <person name="Mesny F."/>
            <person name="Miyauchi S."/>
            <person name="Thiergart T."/>
            <person name="Pickel B."/>
            <person name="Atanasova L."/>
            <person name="Karlsson M."/>
            <person name="Huettel B."/>
            <person name="Barry K.W."/>
            <person name="Haridas S."/>
            <person name="Chen C."/>
            <person name="Bauer D."/>
            <person name="Andreopoulos W."/>
            <person name="Pangilinan J."/>
            <person name="LaButti K."/>
            <person name="Riley R."/>
            <person name="Lipzen A."/>
            <person name="Clum A."/>
            <person name="Drula E."/>
            <person name="Henrissat B."/>
            <person name="Kohler A."/>
            <person name="Grigoriev I.V."/>
            <person name="Martin F.M."/>
            <person name="Hacquard S."/>
        </authorList>
    </citation>
    <scope>NUCLEOTIDE SEQUENCE</scope>
    <source>
        <strain evidence="2">MPI-CAGE-CH-0235</strain>
    </source>
</reference>
<evidence type="ECO:0000313" key="3">
    <source>
        <dbReference type="Proteomes" id="UP000813444"/>
    </source>
</evidence>
<evidence type="ECO:0000256" key="1">
    <source>
        <dbReference type="SAM" id="Phobius"/>
    </source>
</evidence>
<dbReference type="AlphaFoldDB" id="A0A8K0WP76"/>
<name>A0A8K0WP76_9HYPO</name>
<keyword evidence="1" id="KW-1133">Transmembrane helix</keyword>
<keyword evidence="1" id="KW-0472">Membrane</keyword>
<feature type="transmembrane region" description="Helical" evidence="1">
    <location>
        <begin position="372"/>
        <end position="392"/>
    </location>
</feature>
<comment type="caution">
    <text evidence="2">The sequence shown here is derived from an EMBL/GenBank/DDBJ whole genome shotgun (WGS) entry which is preliminary data.</text>
</comment>
<protein>
    <submittedName>
        <fullName evidence="2">Uncharacterized protein</fullName>
    </submittedName>
</protein>
<feature type="transmembrane region" description="Helical" evidence="1">
    <location>
        <begin position="216"/>
        <end position="245"/>
    </location>
</feature>
<keyword evidence="1" id="KW-0812">Transmembrane</keyword>
<organism evidence="2 3">
    <name type="scientific">Stachybotrys elegans</name>
    <dbReference type="NCBI Taxonomy" id="80388"/>
    <lineage>
        <taxon>Eukaryota</taxon>
        <taxon>Fungi</taxon>
        <taxon>Dikarya</taxon>
        <taxon>Ascomycota</taxon>
        <taxon>Pezizomycotina</taxon>
        <taxon>Sordariomycetes</taxon>
        <taxon>Hypocreomycetidae</taxon>
        <taxon>Hypocreales</taxon>
        <taxon>Stachybotryaceae</taxon>
        <taxon>Stachybotrys</taxon>
    </lineage>
</organism>
<dbReference type="OrthoDB" id="5382699at2759"/>
<feature type="transmembrane region" description="Helical" evidence="1">
    <location>
        <begin position="126"/>
        <end position="145"/>
    </location>
</feature>
<gene>
    <name evidence="2" type="ORF">B0I35DRAFT_437225</name>
</gene>